<reference evidence="1" key="1">
    <citation type="submission" date="2021-06" db="EMBL/GenBank/DDBJ databases">
        <authorList>
            <person name="Kallberg Y."/>
            <person name="Tangrot J."/>
            <person name="Rosling A."/>
        </authorList>
    </citation>
    <scope>NUCLEOTIDE SEQUENCE</scope>
    <source>
        <strain evidence="1">28 12/20/2015</strain>
    </source>
</reference>
<sequence length="502" mass="54606">MSGLTPYIIFVSFAIVLGSFQFGYHVILFFIILIAIGELNTPQAVMSCEGVKEPSQETQEYLPPCIKMNAAQFAFVTSVFTLGGLLGSLFASRVADSKGRRDTLILNGGFLGLGPLVMGFAPNITALVIGRFLAGIGCGVVTVVVPTYLAEISTVEFRGTFGVMNQLGVVCGILFSQVEGLYLSTLSGWRLILFGGFILALFQTILLWFSVESPRFLASKPGGYNAAKRALQKLRGSNEVDEELSGWRQVASEEGLEGLISEEEREHQNNEEIVRESPAVVFHARNSDENFNVWKLIKNPQYFPALKVLILVHLTQQLSGVNGVMFYSTSILAKILPGMSDLVTVFISIVNVMMTVVSAYLIDKSGRRTLLLASSLFMSISSAILALSINNNYGFLSAISIIGFIASFAIGLGPVPFLIIPEIFDTQAVATAASLGLTLNWSASFFVGFIFPIVNEMIGGSIFLIFAAYLFVAYLAIKHLVPETKAKSVEEVWRGWTGMVIE</sequence>
<protein>
    <submittedName>
        <fullName evidence="1">12203_t:CDS:1</fullName>
    </submittedName>
</protein>
<dbReference type="EMBL" id="CAJVPW010006655">
    <property type="protein sequence ID" value="CAG8571657.1"/>
    <property type="molecule type" value="Genomic_DNA"/>
</dbReference>
<gene>
    <name evidence="1" type="ORF">SPELUC_LOCUS6019</name>
</gene>
<evidence type="ECO:0000313" key="1">
    <source>
        <dbReference type="EMBL" id="CAG8571657.1"/>
    </source>
</evidence>
<name>A0ACA9M655_9GLOM</name>
<comment type="caution">
    <text evidence="1">The sequence shown here is derived from an EMBL/GenBank/DDBJ whole genome shotgun (WGS) entry which is preliminary data.</text>
</comment>
<keyword evidence="2" id="KW-1185">Reference proteome</keyword>
<evidence type="ECO:0000313" key="2">
    <source>
        <dbReference type="Proteomes" id="UP000789366"/>
    </source>
</evidence>
<accession>A0ACA9M655</accession>
<organism evidence="1 2">
    <name type="scientific">Cetraspora pellucida</name>
    <dbReference type="NCBI Taxonomy" id="1433469"/>
    <lineage>
        <taxon>Eukaryota</taxon>
        <taxon>Fungi</taxon>
        <taxon>Fungi incertae sedis</taxon>
        <taxon>Mucoromycota</taxon>
        <taxon>Glomeromycotina</taxon>
        <taxon>Glomeromycetes</taxon>
        <taxon>Diversisporales</taxon>
        <taxon>Gigasporaceae</taxon>
        <taxon>Cetraspora</taxon>
    </lineage>
</organism>
<proteinExistence type="predicted"/>
<dbReference type="Proteomes" id="UP000789366">
    <property type="component" value="Unassembled WGS sequence"/>
</dbReference>